<protein>
    <recommendedName>
        <fullName evidence="2">HEPN domain-containing protein</fullName>
    </recommendedName>
</protein>
<reference evidence="1" key="1">
    <citation type="submission" date="2009-10" db="EMBL/GenBank/DDBJ databases">
        <title>Diversity of trophic interactions inside an arsenic-rich microbial ecosystem.</title>
        <authorList>
            <person name="Bertin P.N."/>
            <person name="Heinrich-Salmeron A."/>
            <person name="Pelletier E."/>
            <person name="Goulhen-Chollet F."/>
            <person name="Arsene-Ploetze F."/>
            <person name="Gallien S."/>
            <person name="Calteau A."/>
            <person name="Vallenet D."/>
            <person name="Casiot C."/>
            <person name="Chane-Woon-Ming B."/>
            <person name="Giloteaux L."/>
            <person name="Barakat M."/>
            <person name="Bonnefoy V."/>
            <person name="Bruneel O."/>
            <person name="Chandler M."/>
            <person name="Cleiss J."/>
            <person name="Duran R."/>
            <person name="Elbaz-Poulichet F."/>
            <person name="Fonknechten N."/>
            <person name="Lauga B."/>
            <person name="Mornico D."/>
            <person name="Ortet P."/>
            <person name="Schaeffer C."/>
            <person name="Siguier P."/>
            <person name="Alexander Thil Smith A."/>
            <person name="Van Dorsselaer A."/>
            <person name="Weissenbach J."/>
            <person name="Medigue C."/>
            <person name="Le Paslier D."/>
        </authorList>
    </citation>
    <scope>NUCLEOTIDE SEQUENCE</scope>
</reference>
<dbReference type="EMBL" id="CABP01000070">
    <property type="protein sequence ID" value="CBI04562.1"/>
    <property type="molecule type" value="Genomic_DNA"/>
</dbReference>
<dbReference type="AlphaFoldDB" id="E6QBI6"/>
<gene>
    <name evidence="1" type="ORF">CARN5_2021</name>
</gene>
<comment type="caution">
    <text evidence="1">The sequence shown here is derived from an EMBL/GenBank/DDBJ whole genome shotgun (WGS) entry which is preliminary data.</text>
</comment>
<evidence type="ECO:0008006" key="2">
    <source>
        <dbReference type="Google" id="ProtNLM"/>
    </source>
</evidence>
<evidence type="ECO:0000313" key="1">
    <source>
        <dbReference type="EMBL" id="CBI04562.1"/>
    </source>
</evidence>
<sequence length="88" mass="9984">MPSAGRITLYTHKGLAAIARRGLPVYQGPSHLEAAESLKKADRRLGILLRDYHKKRVIADYHLDEDVGVDPQDFIGRCREMIDELDKL</sequence>
<accession>E6QBI6</accession>
<organism evidence="1">
    <name type="scientific">mine drainage metagenome</name>
    <dbReference type="NCBI Taxonomy" id="410659"/>
    <lineage>
        <taxon>unclassified sequences</taxon>
        <taxon>metagenomes</taxon>
        <taxon>ecological metagenomes</taxon>
    </lineage>
</organism>
<name>E6QBI6_9ZZZZ</name>
<proteinExistence type="predicted"/>